<keyword evidence="2" id="KW-1185">Reference proteome</keyword>
<organism evidence="1 2">
    <name type="scientific">Roseibium suaedae</name>
    <dbReference type="NCBI Taxonomy" id="735517"/>
    <lineage>
        <taxon>Bacteria</taxon>
        <taxon>Pseudomonadati</taxon>
        <taxon>Pseudomonadota</taxon>
        <taxon>Alphaproteobacteria</taxon>
        <taxon>Hyphomicrobiales</taxon>
        <taxon>Stappiaceae</taxon>
        <taxon>Roseibium</taxon>
    </lineage>
</organism>
<sequence length="429" mass="49018">MARRHDVQNLLRRGNIWYWRPRLPITLSQSDLNQKLSFSLRQSDHHRARFMARRLNTMLAEMRFRRNLRTSQQDALKVLFKAEIDRMNEMMDDLVTASKATGTSHQSYHLEADLMNGWAFRLLEVFGTALDLSFDVDCPGRQYLLQHGVPDDFIPVIAETFRQERQFARTLLFEKPLKYEMGDVGLDVTRLNIERARTEIFRAKADVLLNTQSLYPQTKRAHPETIARDPISCDELLSLQPVPEPAPVHVAAPQEALPATPEPQTVEPQMIEDGEIVADESPANLPVADFLEKFDILRRNKRKEWRPETASDVGVVVRMFIDILVENGVEHSGQIRQAHLAALRDYFSLVPTNYGQSSRLRVLSVPELRALGQKMLEDADDDSGARVGLGSQTIRKHLSNLQTFRAAPRKSKWTCPAARPSTTRSTFSR</sequence>
<gene>
    <name evidence="1" type="ORF">SAMN05444272_2867</name>
</gene>
<dbReference type="Proteomes" id="UP000186002">
    <property type="component" value="Unassembled WGS sequence"/>
</dbReference>
<evidence type="ECO:0000313" key="1">
    <source>
        <dbReference type="EMBL" id="SHM65308.1"/>
    </source>
</evidence>
<name>A0A1M7KIT9_9HYPH</name>
<protein>
    <submittedName>
        <fullName evidence="1">Uncharacterized protein</fullName>
    </submittedName>
</protein>
<proteinExistence type="predicted"/>
<accession>A0A1M7KIT9</accession>
<reference evidence="1 2" key="1">
    <citation type="submission" date="2016-11" db="EMBL/GenBank/DDBJ databases">
        <authorList>
            <person name="Jaros S."/>
            <person name="Januszkiewicz K."/>
            <person name="Wedrychowicz H."/>
        </authorList>
    </citation>
    <scope>NUCLEOTIDE SEQUENCE [LARGE SCALE GENOMIC DNA]</scope>
    <source>
        <strain evidence="1 2">DSM 22153</strain>
    </source>
</reference>
<dbReference type="AlphaFoldDB" id="A0A1M7KIT9"/>
<dbReference type="EMBL" id="FRBW01000003">
    <property type="protein sequence ID" value="SHM65308.1"/>
    <property type="molecule type" value="Genomic_DNA"/>
</dbReference>
<evidence type="ECO:0000313" key="2">
    <source>
        <dbReference type="Proteomes" id="UP000186002"/>
    </source>
</evidence>